<evidence type="ECO:0000256" key="8">
    <source>
        <dbReference type="ARBA" id="ARBA00023242"/>
    </source>
</evidence>
<dbReference type="PANTHER" id="PTHR14738:SF29">
    <property type="entry name" value="ZINC FINGER CCCH DOMAIN-CONTAINING PROTEIN 14"/>
    <property type="match status" value="1"/>
</dbReference>
<dbReference type="GO" id="GO:0008270">
    <property type="term" value="F:zinc ion binding"/>
    <property type="evidence" value="ECO:0007669"/>
    <property type="project" value="UniProtKB-KW"/>
</dbReference>
<dbReference type="Gene3D" id="4.10.1000.40">
    <property type="match status" value="1"/>
</dbReference>
<feature type="compositionally biased region" description="Basic and acidic residues" evidence="10">
    <location>
        <begin position="125"/>
        <end position="258"/>
    </location>
</feature>
<comment type="subcellular location">
    <subcellularLocation>
        <location evidence="1">Nucleus</location>
    </subcellularLocation>
</comment>
<feature type="region of interest" description="Disordered" evidence="10">
    <location>
        <begin position="121"/>
        <end position="292"/>
    </location>
</feature>
<evidence type="ECO:0000256" key="9">
    <source>
        <dbReference type="PROSITE-ProRule" id="PRU00723"/>
    </source>
</evidence>
<protein>
    <recommendedName>
        <fullName evidence="3">Zinc finger CCCH domain-containing protein 14</fullName>
    </recommendedName>
</protein>
<sequence>MRDSDLISGLLWIFLASLDTFCFIHHNLYISELISKRLIVVGTMAVGQNLDVSKKLKAAIKAKLEELGVYVDDELPEYIMVMIANKKEKNQMKDDLNLFLGKCTNKFVDWLFELFERLQSAGSKPDAHSTSEKSSKEVHKEPSKEKDRKREPDSHQHASTSKKEERKESRSHESTSHRQHESESKKREAEKEREREKEKEREREKEREKERERVRQAEKAKEKEREERAREAERQQKLREQEKLKSRTEASRSRETVRPTRRQKERRSRSRSRTWSEEEFEHEVEERSKKVTVASSVVAQRQLAASPEPVKVSSQVHVMRKVKPAVSEIEKKTMKAGSSMFLKAMNQASVSAGYGASLVDKKKSAAHATTSRSPIKSRISRPAVVEVDSDGENTYDADVVVGDKSRTRSSSPQITVTLKGAKEHIGSLGQSKRGNLKRRKEKDDGDSKNSSVVVVPEKRGRTVEIDEDILDGSDSPSVRKWDGQIQLDEDDSTDDDEAKIDAVLADARGVSSSMDEDGEVPPTHQLSRGNSWSGYAPSPSHQSTAAAQNYVPTPLTKEEQSFQSVTKIPERCRFWPNCRQGESCAYTHPTKQCINFPLCSFGARCLYIHPPCRFDRNCANPSCPYTHGRIAAAVVPAVVTTAAVVAPQAPQPVLTSSANTITASEPAKIAPDVPLSADPNPVPSLASLTPCLYGNKCRRPNCAFKHPKTCHYGASCMNANCYFYHPPQPKPTFGASVAKYKWKASSATA</sequence>
<evidence type="ECO:0000256" key="5">
    <source>
        <dbReference type="ARBA" id="ARBA00022737"/>
    </source>
</evidence>
<dbReference type="InterPro" id="IPR040366">
    <property type="entry name" value="Nab2/ZC3H14"/>
</dbReference>
<organism evidence="12 13">
    <name type="scientific">Ancylostoma ceylanicum</name>
    <dbReference type="NCBI Taxonomy" id="53326"/>
    <lineage>
        <taxon>Eukaryota</taxon>
        <taxon>Metazoa</taxon>
        <taxon>Ecdysozoa</taxon>
        <taxon>Nematoda</taxon>
        <taxon>Chromadorea</taxon>
        <taxon>Rhabditida</taxon>
        <taxon>Rhabditina</taxon>
        <taxon>Rhabditomorpha</taxon>
        <taxon>Strongyloidea</taxon>
        <taxon>Ancylostomatidae</taxon>
        <taxon>Ancylostomatinae</taxon>
        <taxon>Ancylostoma</taxon>
    </lineage>
</organism>
<evidence type="ECO:0000256" key="2">
    <source>
        <dbReference type="ARBA" id="ARBA00008423"/>
    </source>
</evidence>
<comment type="similarity">
    <text evidence="2">Belongs to the ZC3H14 family.</text>
</comment>
<feature type="compositionally biased region" description="Polar residues" evidence="10">
    <location>
        <begin position="524"/>
        <end position="545"/>
    </location>
</feature>
<evidence type="ECO:0000256" key="1">
    <source>
        <dbReference type="ARBA" id="ARBA00004123"/>
    </source>
</evidence>
<feature type="compositionally biased region" description="Basic residues" evidence="10">
    <location>
        <begin position="259"/>
        <end position="272"/>
    </location>
</feature>
<feature type="region of interest" description="Disordered" evidence="10">
    <location>
        <begin position="362"/>
        <end position="545"/>
    </location>
</feature>
<reference evidence="13" key="1">
    <citation type="journal article" date="2015" name="Nat. Genet.">
        <title>The genome and transcriptome of the zoonotic hookworm Ancylostoma ceylanicum identify infection-specific gene families.</title>
        <authorList>
            <person name="Schwarz E.M."/>
            <person name="Hu Y."/>
            <person name="Antoshechkin I."/>
            <person name="Miller M.M."/>
            <person name="Sternberg P.W."/>
            <person name="Aroian R.V."/>
        </authorList>
    </citation>
    <scope>NUCLEOTIDE SEQUENCE</scope>
    <source>
        <strain evidence="13">HY135</strain>
    </source>
</reference>
<comment type="caution">
    <text evidence="12">The sequence shown here is derived from an EMBL/GenBank/DDBJ whole genome shotgun (WGS) entry which is preliminary data.</text>
</comment>
<keyword evidence="7 9" id="KW-0862">Zinc</keyword>
<dbReference type="GO" id="GO:0005737">
    <property type="term" value="C:cytoplasm"/>
    <property type="evidence" value="ECO:0007669"/>
    <property type="project" value="TreeGrafter"/>
</dbReference>
<dbReference type="OrthoDB" id="5589010at2759"/>
<feature type="zinc finger region" description="C3H1-type" evidence="9">
    <location>
        <begin position="566"/>
        <end position="591"/>
    </location>
</feature>
<dbReference type="Gene3D" id="1.10.340.40">
    <property type="entry name" value="Nuclear abundant poly(A) RNA-bind protein 2, N-terminal domain"/>
    <property type="match status" value="1"/>
</dbReference>
<dbReference type="Pfam" id="PF14608">
    <property type="entry name" value="zf-CCCH_2"/>
    <property type="match status" value="5"/>
</dbReference>
<dbReference type="STRING" id="53326.A0A016T7R5"/>
<dbReference type="GO" id="GO:0043488">
    <property type="term" value="P:regulation of mRNA stability"/>
    <property type="evidence" value="ECO:0007669"/>
    <property type="project" value="InterPro"/>
</dbReference>
<evidence type="ECO:0000313" key="13">
    <source>
        <dbReference type="Proteomes" id="UP000024635"/>
    </source>
</evidence>
<keyword evidence="6 9" id="KW-0863">Zinc-finger</keyword>
<feature type="domain" description="C3H1-type" evidence="11">
    <location>
        <begin position="566"/>
        <end position="591"/>
    </location>
</feature>
<dbReference type="InterPro" id="IPR043094">
    <property type="entry name" value="Nab2/ZC3H14_N_sf"/>
</dbReference>
<keyword evidence="13" id="KW-1185">Reference proteome</keyword>
<accession>A0A016T7R5</accession>
<evidence type="ECO:0000256" key="6">
    <source>
        <dbReference type="ARBA" id="ARBA00022771"/>
    </source>
</evidence>
<dbReference type="EMBL" id="JARK01001465">
    <property type="protein sequence ID" value="EYB98717.1"/>
    <property type="molecule type" value="Genomic_DNA"/>
</dbReference>
<dbReference type="PROSITE" id="PS50103">
    <property type="entry name" value="ZF_C3H1"/>
    <property type="match status" value="1"/>
</dbReference>
<name>A0A016T7R5_9BILA</name>
<dbReference type="Proteomes" id="UP000024635">
    <property type="component" value="Unassembled WGS sequence"/>
</dbReference>
<keyword evidence="5" id="KW-0677">Repeat</keyword>
<dbReference type="FunFam" id="4.10.1000.40:FF:000006">
    <property type="entry name" value="Zinc finger CCCH domain-containing protein 14"/>
    <property type="match status" value="1"/>
</dbReference>
<dbReference type="PANTHER" id="PTHR14738">
    <property type="entry name" value="ZINC FINGER CCCH DOMAIN-CONTAINING PROTEIN 14"/>
    <property type="match status" value="1"/>
</dbReference>
<dbReference type="AlphaFoldDB" id="A0A016T7R5"/>
<proteinExistence type="inferred from homology"/>
<evidence type="ECO:0000256" key="7">
    <source>
        <dbReference type="ARBA" id="ARBA00022833"/>
    </source>
</evidence>
<feature type="compositionally biased region" description="Acidic residues" evidence="10">
    <location>
        <begin position="487"/>
        <end position="498"/>
    </location>
</feature>
<gene>
    <name evidence="12" type="primary">Acey_s0129.g1515</name>
    <name evidence="12" type="synonym">Acey-sut-2</name>
    <name evidence="12" type="ORF">Y032_0129g1515</name>
</gene>
<evidence type="ECO:0000313" key="12">
    <source>
        <dbReference type="EMBL" id="EYB98717.1"/>
    </source>
</evidence>
<dbReference type="GO" id="GO:0005634">
    <property type="term" value="C:nucleus"/>
    <property type="evidence" value="ECO:0007669"/>
    <property type="project" value="UniProtKB-SubCell"/>
</dbReference>
<evidence type="ECO:0000256" key="4">
    <source>
        <dbReference type="ARBA" id="ARBA00022723"/>
    </source>
</evidence>
<dbReference type="InterPro" id="IPR000571">
    <property type="entry name" value="Znf_CCCH"/>
</dbReference>
<evidence type="ECO:0000256" key="3">
    <source>
        <dbReference type="ARBA" id="ARBA00015071"/>
    </source>
</evidence>
<evidence type="ECO:0000256" key="10">
    <source>
        <dbReference type="SAM" id="MobiDB-lite"/>
    </source>
</evidence>
<keyword evidence="4 9" id="KW-0479">Metal-binding</keyword>
<dbReference type="InterPro" id="IPR002483">
    <property type="entry name" value="PWI_dom"/>
</dbReference>
<dbReference type="GO" id="GO:0008143">
    <property type="term" value="F:poly(A) binding"/>
    <property type="evidence" value="ECO:0007669"/>
    <property type="project" value="InterPro"/>
</dbReference>
<evidence type="ECO:0000259" key="11">
    <source>
        <dbReference type="PROSITE" id="PS50103"/>
    </source>
</evidence>
<dbReference type="Pfam" id="PF01480">
    <property type="entry name" value="PWI"/>
    <property type="match status" value="1"/>
</dbReference>
<dbReference type="Gene3D" id="4.10.1000.30">
    <property type="match status" value="1"/>
</dbReference>
<feature type="compositionally biased region" description="Low complexity" evidence="10">
    <location>
        <begin position="371"/>
        <end position="382"/>
    </location>
</feature>
<keyword evidence="8" id="KW-0539">Nucleus</keyword>